<sequence length="782" mass="85481">MIRFLILLALLVAFPQGLRAEVIEVRSGEHAGFSRLVMQFPSVVTWEFGRSGNEYEFRVPDADVEFDAKIVFSKIPQTRIVSVNGSDSRLIVSVRENVHADVFELRAGRIVIDIKDGAPEAASVFEQKLSEVSKDSAENSEIEPAEPSPVSASASEALLAADGQEHMGIPHNDTLVEVKPLELPIIIPGAANDVEQPMLLLPDDAELSDPRSERVDKLERELIEQIGRAVSQGLLDADVSSTERVVEEANAYQGRGEKTELSPPQPEVVASTAERSHIRIQSSIDRESANRTEAQATDVDGNICIKNQYVDISNWGKPPDEGLQLAILRAATLGEFDQPDPEGIQRLSRYYIFLTFGAEAKAVMTNFGVYADGEDVLRAMADIMDQGYSDRPGRLKYQFHCEGPVAFWSVMVKKQLSTWENYNLDSVRATFSALPIHLRRHLGPTLSERFLAIGDEKTAQYIQNAIARAGGDHGDAFSLLDAELTLADGDLASGVTKLEDIVLEDGLNAAEALVRLIATKAQAGQAIDRKTAETAEVMAVEYRGSPYEVQLQNAAILARIHSGDADIAMRQLLDQSANVSNEKQDALLSDALLVLSRDADTTRFSKVMLGHINEISHMNLSDVARLEGAKRLLSAGFFKETLELMAGYATQDGDEAKRVLAEAFLGIGEPEAALRYASQLEDEEGKRLTAKAHFYLNDAESALRALDGLEPGVESDALSIIAADWSRLERSNVPEMSQLAEIVQQNTLAEETGEESPPSLSSVRDMISSSQKTRDALDALLN</sequence>
<evidence type="ECO:0000256" key="1">
    <source>
        <dbReference type="SAM" id="MobiDB-lite"/>
    </source>
</evidence>
<dbReference type="Proteomes" id="UP000244077">
    <property type="component" value="Unassembled WGS sequence"/>
</dbReference>
<comment type="caution">
    <text evidence="2">The sequence shown here is derived from an EMBL/GenBank/DDBJ whole genome shotgun (WGS) entry which is preliminary data.</text>
</comment>
<evidence type="ECO:0000313" key="2">
    <source>
        <dbReference type="EMBL" id="PTQ75035.1"/>
    </source>
</evidence>
<accession>A0A2T5HTX3</accession>
<feature type="compositionally biased region" description="Polar residues" evidence="1">
    <location>
        <begin position="758"/>
        <end position="771"/>
    </location>
</feature>
<dbReference type="RefSeq" id="WP_107815686.1">
    <property type="nucleotide sequence ID" value="NZ_QAOH01000003.1"/>
</dbReference>
<dbReference type="EMBL" id="QAOH01000003">
    <property type="protein sequence ID" value="PTQ75035.1"/>
    <property type="molecule type" value="Genomic_DNA"/>
</dbReference>
<feature type="compositionally biased region" description="Basic and acidic residues" evidence="1">
    <location>
        <begin position="772"/>
        <end position="782"/>
    </location>
</feature>
<dbReference type="AlphaFoldDB" id="A0A2T5HTX3"/>
<feature type="region of interest" description="Disordered" evidence="1">
    <location>
        <begin position="749"/>
        <end position="782"/>
    </location>
</feature>
<gene>
    <name evidence="2" type="ORF">C8N42_103328</name>
</gene>
<keyword evidence="3" id="KW-1185">Reference proteome</keyword>
<feature type="region of interest" description="Disordered" evidence="1">
    <location>
        <begin position="134"/>
        <end position="153"/>
    </location>
</feature>
<feature type="region of interest" description="Disordered" evidence="1">
    <location>
        <begin position="251"/>
        <end position="295"/>
    </location>
</feature>
<dbReference type="OrthoDB" id="7847197at2"/>
<organism evidence="2 3">
    <name type="scientific">Celeribacter persicus</name>
    <dbReference type="NCBI Taxonomy" id="1651082"/>
    <lineage>
        <taxon>Bacteria</taxon>
        <taxon>Pseudomonadati</taxon>
        <taxon>Pseudomonadota</taxon>
        <taxon>Alphaproteobacteria</taxon>
        <taxon>Rhodobacterales</taxon>
        <taxon>Roseobacteraceae</taxon>
        <taxon>Celeribacter</taxon>
    </lineage>
</organism>
<reference evidence="2 3" key="1">
    <citation type="submission" date="2018-04" db="EMBL/GenBank/DDBJ databases">
        <title>Genomic Encyclopedia of Archaeal and Bacterial Type Strains, Phase II (KMG-II): from individual species to whole genera.</title>
        <authorList>
            <person name="Goeker M."/>
        </authorList>
    </citation>
    <scope>NUCLEOTIDE SEQUENCE [LARGE SCALE GENOMIC DNA]</scope>
    <source>
        <strain evidence="2 3">DSM 100434</strain>
    </source>
</reference>
<evidence type="ECO:0000313" key="3">
    <source>
        <dbReference type="Proteomes" id="UP000244077"/>
    </source>
</evidence>
<proteinExistence type="predicted"/>
<name>A0A2T5HTX3_9RHOB</name>
<protein>
    <submittedName>
        <fullName evidence="2">Uncharacterized protein</fullName>
    </submittedName>
</protein>